<evidence type="ECO:0000313" key="3">
    <source>
        <dbReference type="Proteomes" id="UP000013785"/>
    </source>
</evidence>
<proteinExistence type="predicted"/>
<organism evidence="2 3">
    <name type="scientific">Enterococcus phoeniculicola ATCC BAA-412</name>
    <dbReference type="NCBI Taxonomy" id="1158610"/>
    <lineage>
        <taxon>Bacteria</taxon>
        <taxon>Bacillati</taxon>
        <taxon>Bacillota</taxon>
        <taxon>Bacilli</taxon>
        <taxon>Lactobacillales</taxon>
        <taxon>Enterococcaceae</taxon>
        <taxon>Enterococcus</taxon>
    </lineage>
</organism>
<comment type="caution">
    <text evidence="2">The sequence shown here is derived from an EMBL/GenBank/DDBJ whole genome shotgun (WGS) entry which is preliminary data.</text>
</comment>
<feature type="transmembrane region" description="Helical" evidence="1">
    <location>
        <begin position="84"/>
        <end position="114"/>
    </location>
</feature>
<protein>
    <recommendedName>
        <fullName evidence="4">DUF4064 domain-containing protein</fullName>
    </recommendedName>
</protein>
<dbReference type="RefSeq" id="WP_010769677.1">
    <property type="nucleotide sequence ID" value="NZ_ASWE01000001.1"/>
</dbReference>
<keyword evidence="1" id="KW-0812">Transmembrane</keyword>
<dbReference type="Proteomes" id="UP000013785">
    <property type="component" value="Unassembled WGS sequence"/>
</dbReference>
<feature type="transmembrane region" description="Helical" evidence="1">
    <location>
        <begin position="9"/>
        <end position="28"/>
    </location>
</feature>
<feature type="transmembrane region" description="Helical" evidence="1">
    <location>
        <begin position="48"/>
        <end position="72"/>
    </location>
</feature>
<keyword evidence="3" id="KW-1185">Reference proteome</keyword>
<dbReference type="PATRIC" id="fig|1158610.3.peg.3027"/>
<accession>R3WLD9</accession>
<keyword evidence="1" id="KW-0472">Membrane</keyword>
<evidence type="ECO:0000256" key="1">
    <source>
        <dbReference type="SAM" id="Phobius"/>
    </source>
</evidence>
<keyword evidence="1" id="KW-1133">Transmembrane helix</keyword>
<sequence>MKLGFYKSITILNSLQVFLYLLAFISWAQNSVGDTPFLAIYEWNLFSILFWSVVSVIGITGLVFSIYTLLAIKPKKNTGIILSIVGYAGSLFFLFFLIVPTTILVLGAVFTYLLNIKETTEID</sequence>
<evidence type="ECO:0000313" key="2">
    <source>
        <dbReference type="EMBL" id="EOL42690.1"/>
    </source>
</evidence>
<name>R3WLD9_9ENTE</name>
<evidence type="ECO:0008006" key="4">
    <source>
        <dbReference type="Google" id="ProtNLM"/>
    </source>
</evidence>
<dbReference type="EMBL" id="AJAT01000017">
    <property type="protein sequence ID" value="EOL42690.1"/>
    <property type="molecule type" value="Genomic_DNA"/>
</dbReference>
<gene>
    <name evidence="2" type="ORF">UC3_03043</name>
</gene>
<dbReference type="AlphaFoldDB" id="R3WLD9"/>
<reference evidence="2 3" key="1">
    <citation type="submission" date="2013-02" db="EMBL/GenBank/DDBJ databases">
        <title>The Genome Sequence of Enterococcus phoeniculicola BAA-412.</title>
        <authorList>
            <consortium name="The Broad Institute Genome Sequencing Platform"/>
            <consortium name="The Broad Institute Genome Sequencing Center for Infectious Disease"/>
            <person name="Earl A.M."/>
            <person name="Gilmore M.S."/>
            <person name="Lebreton F."/>
            <person name="Walker B."/>
            <person name="Young S.K."/>
            <person name="Zeng Q."/>
            <person name="Gargeya S."/>
            <person name="Fitzgerald M."/>
            <person name="Haas B."/>
            <person name="Abouelleil A."/>
            <person name="Alvarado L."/>
            <person name="Arachchi H.M."/>
            <person name="Berlin A.M."/>
            <person name="Chapman S.B."/>
            <person name="Dewar J."/>
            <person name="Goldberg J."/>
            <person name="Griggs A."/>
            <person name="Gujja S."/>
            <person name="Hansen M."/>
            <person name="Howarth C."/>
            <person name="Imamovic A."/>
            <person name="Larimer J."/>
            <person name="McCowan C."/>
            <person name="Murphy C."/>
            <person name="Neiman D."/>
            <person name="Pearson M."/>
            <person name="Priest M."/>
            <person name="Roberts A."/>
            <person name="Saif S."/>
            <person name="Shea T."/>
            <person name="Sisk P."/>
            <person name="Sykes S."/>
            <person name="Wortman J."/>
            <person name="Nusbaum C."/>
            <person name="Birren B."/>
        </authorList>
    </citation>
    <scope>NUCLEOTIDE SEQUENCE [LARGE SCALE GENOMIC DNA]</scope>
    <source>
        <strain evidence="2 3">ATCC BAA-412</strain>
    </source>
</reference>
<dbReference type="HOGENOM" id="CLU_2011717_0_0_9"/>